<protein>
    <submittedName>
        <fullName evidence="1">Uncharacterized protein</fullName>
    </submittedName>
</protein>
<keyword evidence="2" id="KW-1185">Reference proteome</keyword>
<reference evidence="1" key="1">
    <citation type="journal article" date="2022" name="Int. J. Syst. Evol. Microbiol.">
        <title>Pseudomonas aegrilactucae sp. nov. and Pseudomonas morbosilactucae sp. nov., pathogens causing bacterial rot of lettuce in Japan.</title>
        <authorList>
            <person name="Sawada H."/>
            <person name="Fujikawa T."/>
            <person name="Satou M."/>
        </authorList>
    </citation>
    <scope>NUCLEOTIDE SEQUENCE</scope>
    <source>
        <strain evidence="1">MAFF 301350</strain>
    </source>
</reference>
<sequence length="104" mass="11274">MSFRDLIGTVDEAVFEALGDTAFIEGREVLGMFSVPWLQPKLGKIITALREPHLVVRVGDSEEVAPGQVVRIELPEYDGGGTYTLVRVEPGGDGLVALVLRLKP</sequence>
<dbReference type="Proteomes" id="UP001106592">
    <property type="component" value="Unassembled WGS sequence"/>
</dbReference>
<evidence type="ECO:0000313" key="2">
    <source>
        <dbReference type="Proteomes" id="UP001106592"/>
    </source>
</evidence>
<dbReference type="RefSeq" id="WP_217975531.1">
    <property type="nucleotide sequence ID" value="NZ_JAHTBI010000036.1"/>
</dbReference>
<dbReference type="Pfam" id="PF05354">
    <property type="entry name" value="Phage_attach"/>
    <property type="match status" value="1"/>
</dbReference>
<proteinExistence type="predicted"/>
<name>A0A9Q2XJR7_9PSED</name>
<comment type="caution">
    <text evidence="1">The sequence shown here is derived from an EMBL/GenBank/DDBJ whole genome shotgun (WGS) entry which is preliminary data.</text>
</comment>
<accession>A0A9Q2XJR7</accession>
<dbReference type="EMBL" id="JAHTBI010000036">
    <property type="protein sequence ID" value="MBV6287487.1"/>
    <property type="molecule type" value="Genomic_DNA"/>
</dbReference>
<organism evidence="1 2">
    <name type="scientific">Pseudomonas aegrilactucae</name>
    <dbReference type="NCBI Taxonomy" id="2854028"/>
    <lineage>
        <taxon>Bacteria</taxon>
        <taxon>Pseudomonadati</taxon>
        <taxon>Pseudomonadota</taxon>
        <taxon>Gammaproteobacteria</taxon>
        <taxon>Pseudomonadales</taxon>
        <taxon>Pseudomonadaceae</taxon>
        <taxon>Pseudomonas</taxon>
    </lineage>
</organism>
<evidence type="ECO:0000313" key="1">
    <source>
        <dbReference type="EMBL" id="MBV6287487.1"/>
    </source>
</evidence>
<dbReference type="GO" id="GO:0019068">
    <property type="term" value="P:virion assembly"/>
    <property type="evidence" value="ECO:0007669"/>
    <property type="project" value="InterPro"/>
</dbReference>
<reference evidence="1" key="2">
    <citation type="journal article" date="2023" name="Plant Pathol.">
        <title>Dismantling and reorganizing Pseudomonas marginalis sensu#lato.</title>
        <authorList>
            <person name="Sawada H."/>
            <person name="Fujikawa T."/>
            <person name="Satou M."/>
        </authorList>
    </citation>
    <scope>NUCLEOTIDE SEQUENCE</scope>
    <source>
        <strain evidence="1">MAFF 301350</strain>
    </source>
</reference>
<dbReference type="InterPro" id="IPR008018">
    <property type="entry name" value="Phage_tail_attach_FII"/>
</dbReference>
<dbReference type="AlphaFoldDB" id="A0A9Q2XJR7"/>
<gene>
    <name evidence="1" type="ORF">KUO17_10685</name>
</gene>